<dbReference type="InterPro" id="IPR003018">
    <property type="entry name" value="GAF"/>
</dbReference>
<dbReference type="PANTHER" id="PTHR32071:SF117">
    <property type="entry name" value="PTS-DEPENDENT DIHYDROXYACETONE KINASE OPERON REGULATORY PROTEIN-RELATED"/>
    <property type="match status" value="1"/>
</dbReference>
<dbReference type="InterPro" id="IPR002197">
    <property type="entry name" value="HTH_Fis"/>
</dbReference>
<evidence type="ECO:0000256" key="3">
    <source>
        <dbReference type="ARBA" id="ARBA00023015"/>
    </source>
</evidence>
<dbReference type="InterPro" id="IPR025662">
    <property type="entry name" value="Sigma_54_int_dom_ATP-bd_1"/>
</dbReference>
<dbReference type="EMBL" id="CP022187">
    <property type="protein sequence ID" value="AWI77747.1"/>
    <property type="molecule type" value="Genomic_DNA"/>
</dbReference>
<reference evidence="9 10" key="1">
    <citation type="submission" date="2017-06" db="EMBL/GenBank/DDBJ databases">
        <title>Azoarcus.</title>
        <authorList>
            <person name="Woo J.-H."/>
            <person name="Kim H.-S."/>
        </authorList>
    </citation>
    <scope>NUCLEOTIDE SEQUENCE [LARGE SCALE GENOMIC DNA]</scope>
    <source>
        <strain evidence="9 10">TSPY31</strain>
    </source>
</reference>
<sequence>MLLMQQVMGLVGKSLSPDVVLRETLHLLSELLGLNRGRIVLLDDDGKSSRIRYAYGLTRHEVERGRYLPGEGVTGAVLAHGQLIIVQDIDRDENFLGRAVERENLPSGPVSFIALPIRIEQKTIGVLACHRIRTRSRALADDLSILRILATLAGQLLQLQAMLEAKTRELEQQNQILIHALEHETARYGIIGTSPPLLRAISELEKVSDSTASVLLLGESGTGKELFARALHLASPRRDAPFIKVNCAAIPDTLFESELFGYERGAFTGASTNREGLFEQANRGTIFLDEIGELPLPMQGKLLRTLQEGTITHLGGKREIRIDVRLVVATNRDLEMEVARGLFRQDLYYRLNVIPIRLPSLAERKSDIHALALNFMSRANQANQRSVNLTQEAIARLEAYSWPGNIRELANLIERIVLLAEKPIVGLADIEKFMPSGEAASAAKALAESAPGAGAAANPGTFPNVRPYAPAGSHSAAELRQALAQCGGNKSRAAQVLGMTARQFAYRWQKLALDA</sequence>
<dbReference type="Pfam" id="PF02954">
    <property type="entry name" value="HTH_8"/>
    <property type="match status" value="1"/>
</dbReference>
<dbReference type="PROSITE" id="PS00688">
    <property type="entry name" value="SIGMA54_INTERACT_3"/>
    <property type="match status" value="1"/>
</dbReference>
<dbReference type="Gene3D" id="3.40.50.300">
    <property type="entry name" value="P-loop containing nucleotide triphosphate hydrolases"/>
    <property type="match status" value="1"/>
</dbReference>
<dbReference type="Pfam" id="PF00158">
    <property type="entry name" value="Sigma54_activat"/>
    <property type="match status" value="1"/>
</dbReference>
<keyword evidence="10" id="KW-1185">Reference proteome</keyword>
<dbReference type="Gene3D" id="1.10.8.60">
    <property type="match status" value="1"/>
</dbReference>
<dbReference type="GO" id="GO:0006355">
    <property type="term" value="P:regulation of DNA-templated transcription"/>
    <property type="evidence" value="ECO:0007669"/>
    <property type="project" value="InterPro"/>
</dbReference>
<dbReference type="Pfam" id="PF25601">
    <property type="entry name" value="AAA_lid_14"/>
    <property type="match status" value="1"/>
</dbReference>
<dbReference type="Gene3D" id="3.30.450.40">
    <property type="match status" value="1"/>
</dbReference>
<evidence type="ECO:0000256" key="1">
    <source>
        <dbReference type="ARBA" id="ARBA00022741"/>
    </source>
</evidence>
<dbReference type="InterPro" id="IPR027417">
    <property type="entry name" value="P-loop_NTPase"/>
</dbReference>
<name>A0A2U8GVJ8_9RHOO</name>
<feature type="domain" description="Sigma-54 factor interaction" evidence="8">
    <location>
        <begin position="190"/>
        <end position="418"/>
    </location>
</feature>
<dbReference type="PROSITE" id="PS50045">
    <property type="entry name" value="SIGMA54_INTERACT_4"/>
    <property type="match status" value="1"/>
</dbReference>
<dbReference type="InterPro" id="IPR009057">
    <property type="entry name" value="Homeodomain-like_sf"/>
</dbReference>
<dbReference type="InterPro" id="IPR002078">
    <property type="entry name" value="Sigma_54_int"/>
</dbReference>
<dbReference type="InterPro" id="IPR058031">
    <property type="entry name" value="AAA_lid_NorR"/>
</dbReference>
<dbReference type="FunFam" id="3.40.50.300:FF:000006">
    <property type="entry name" value="DNA-binding transcriptional regulator NtrC"/>
    <property type="match status" value="1"/>
</dbReference>
<accession>A0A2U8GVJ8</accession>
<dbReference type="InterPro" id="IPR029016">
    <property type="entry name" value="GAF-like_dom_sf"/>
</dbReference>
<dbReference type="SUPFAM" id="SSF46689">
    <property type="entry name" value="Homeodomain-like"/>
    <property type="match status" value="1"/>
</dbReference>
<evidence type="ECO:0000313" key="9">
    <source>
        <dbReference type="EMBL" id="AWI77747.1"/>
    </source>
</evidence>
<evidence type="ECO:0000256" key="4">
    <source>
        <dbReference type="ARBA" id="ARBA00023125"/>
    </source>
</evidence>
<dbReference type="PANTHER" id="PTHR32071">
    <property type="entry name" value="TRANSCRIPTIONAL REGULATORY PROTEIN"/>
    <property type="match status" value="1"/>
</dbReference>
<dbReference type="GO" id="GO:0043565">
    <property type="term" value="F:sequence-specific DNA binding"/>
    <property type="evidence" value="ECO:0007669"/>
    <property type="project" value="InterPro"/>
</dbReference>
<dbReference type="AlphaFoldDB" id="A0A2U8GVJ8"/>
<evidence type="ECO:0000313" key="10">
    <source>
        <dbReference type="Proteomes" id="UP000244930"/>
    </source>
</evidence>
<keyword evidence="3" id="KW-0805">Transcription regulation</keyword>
<dbReference type="PROSITE" id="PS00675">
    <property type="entry name" value="SIGMA54_INTERACT_1"/>
    <property type="match status" value="1"/>
</dbReference>
<dbReference type="Pfam" id="PF01590">
    <property type="entry name" value="GAF"/>
    <property type="match status" value="1"/>
</dbReference>
<evidence type="ECO:0000256" key="2">
    <source>
        <dbReference type="ARBA" id="ARBA00022840"/>
    </source>
</evidence>
<dbReference type="SUPFAM" id="SSF55781">
    <property type="entry name" value="GAF domain-like"/>
    <property type="match status" value="1"/>
</dbReference>
<dbReference type="SMART" id="SM00382">
    <property type="entry name" value="AAA"/>
    <property type="match status" value="1"/>
</dbReference>
<dbReference type="PRINTS" id="PR01590">
    <property type="entry name" value="HTHFIS"/>
</dbReference>
<dbReference type="InterPro" id="IPR025944">
    <property type="entry name" value="Sigma_54_int_dom_CS"/>
</dbReference>
<keyword evidence="7" id="KW-0175">Coiled coil</keyword>
<organism evidence="9 10">
    <name type="scientific">Parazoarcus communis</name>
    <dbReference type="NCBI Taxonomy" id="41977"/>
    <lineage>
        <taxon>Bacteria</taxon>
        <taxon>Pseudomonadati</taxon>
        <taxon>Pseudomonadota</taxon>
        <taxon>Betaproteobacteria</taxon>
        <taxon>Rhodocyclales</taxon>
        <taxon>Zoogloeaceae</taxon>
        <taxon>Parazoarcus</taxon>
    </lineage>
</organism>
<evidence type="ECO:0000256" key="5">
    <source>
        <dbReference type="ARBA" id="ARBA00023159"/>
    </source>
</evidence>
<dbReference type="SMART" id="SM00065">
    <property type="entry name" value="GAF"/>
    <property type="match status" value="1"/>
</dbReference>
<dbReference type="KEGG" id="acom:CEW83_14955"/>
<keyword evidence="5" id="KW-0010">Activator</keyword>
<keyword evidence="2" id="KW-0067">ATP-binding</keyword>
<dbReference type="CDD" id="cd00009">
    <property type="entry name" value="AAA"/>
    <property type="match status" value="1"/>
</dbReference>
<evidence type="ECO:0000256" key="7">
    <source>
        <dbReference type="SAM" id="Coils"/>
    </source>
</evidence>
<feature type="coiled-coil region" evidence="7">
    <location>
        <begin position="149"/>
        <end position="176"/>
    </location>
</feature>
<dbReference type="SUPFAM" id="SSF52540">
    <property type="entry name" value="P-loop containing nucleoside triphosphate hydrolases"/>
    <property type="match status" value="1"/>
</dbReference>
<dbReference type="GO" id="GO:0005524">
    <property type="term" value="F:ATP binding"/>
    <property type="evidence" value="ECO:0007669"/>
    <property type="project" value="UniProtKB-KW"/>
</dbReference>
<dbReference type="Gene3D" id="1.10.10.60">
    <property type="entry name" value="Homeodomain-like"/>
    <property type="match status" value="1"/>
</dbReference>
<evidence type="ECO:0000259" key="8">
    <source>
        <dbReference type="PROSITE" id="PS50045"/>
    </source>
</evidence>
<dbReference type="Proteomes" id="UP000244930">
    <property type="component" value="Chromosome"/>
</dbReference>
<keyword evidence="1" id="KW-0547">Nucleotide-binding</keyword>
<gene>
    <name evidence="9" type="ORF">CEW83_14955</name>
</gene>
<dbReference type="InterPro" id="IPR003593">
    <property type="entry name" value="AAA+_ATPase"/>
</dbReference>
<keyword evidence="4" id="KW-0238">DNA-binding</keyword>
<proteinExistence type="predicted"/>
<evidence type="ECO:0000256" key="6">
    <source>
        <dbReference type="ARBA" id="ARBA00023163"/>
    </source>
</evidence>
<keyword evidence="6" id="KW-0804">Transcription</keyword>
<protein>
    <submittedName>
        <fullName evidence="9">Sigma-54-dependent Fis family transcriptional regulator</fullName>
    </submittedName>
</protein>